<accession>A0ABV1H5U2</accession>
<dbReference type="InterPro" id="IPR043128">
    <property type="entry name" value="Rev_trsase/Diguanyl_cyclase"/>
</dbReference>
<dbReference type="SUPFAM" id="SSF55073">
    <property type="entry name" value="Nucleotide cyclase"/>
    <property type="match status" value="1"/>
</dbReference>
<dbReference type="Proteomes" id="UP001546774">
    <property type="component" value="Unassembled WGS sequence"/>
</dbReference>
<dbReference type="CDD" id="cd01949">
    <property type="entry name" value="GGDEF"/>
    <property type="match status" value="1"/>
</dbReference>
<protein>
    <submittedName>
        <fullName evidence="2">Sensor domain-containing diguanylate cyclase</fullName>
        <ecNumber evidence="2">2.7.7.65</ecNumber>
    </submittedName>
</protein>
<sequence>MQESKDVLNYEKMHSIDKRRAAIDSRYRAFVTNKAFTDYFEYEHFYTITDFVHPDEVGRLKKFIDEFAGDTQEQVFRFRFKDGSYRYNLLRLLCKKTGMDGLDNIDIEMIDVQSIEAVIEHLTSDVSRLRMFLGMTQEYAFSYNRSDNIICIFRYEQYQKVTIYKMDIDEWKQEMIDKSYIDPEEYSLFVTMVSDIKSYVQSFKIKMNSCLRTQSNIMERLCFCGNLFNGAGHERMMVGRIIPEDTIAQQKAIEVIDELHYDSLTKVYNKKTITDYAKKTLAKAKETRVTLVILDIDHFKSVNDTYGHLYGDKVLSRVGYKLKEIVGDDGVVGRIGGDEFLIVIDNINDDQILRGMLRAIRTQIKWEFAGDFEDFAITCSIGASIAPNNGKEFEDLFKKADYCLYIAKEKGRDRYVFFRDELHRKSYEESITRVQHVGTNGREIQELKAIAKFMSDVTENQALAYREILQHMLESYQLDTINIYYGENLSRVYTVGFEQNYSDNAQYVKTQEFKQLLEEKDYMETSFVAGMFNSAPQFCAAMKQKRVFSTIQCIIGTPDDIKGLVTFDKCKESGTWADYQIDCARIFASFLSMQAMGIRKK</sequence>
<comment type="caution">
    <text evidence="2">The sequence shown here is derived from an EMBL/GenBank/DDBJ whole genome shotgun (WGS) entry which is preliminary data.</text>
</comment>
<organism evidence="2 3">
    <name type="scientific">Lachnospira intestinalis</name>
    <dbReference type="NCBI Taxonomy" id="3133158"/>
    <lineage>
        <taxon>Bacteria</taxon>
        <taxon>Bacillati</taxon>
        <taxon>Bacillota</taxon>
        <taxon>Clostridia</taxon>
        <taxon>Lachnospirales</taxon>
        <taxon>Lachnospiraceae</taxon>
        <taxon>Lachnospira</taxon>
    </lineage>
</organism>
<dbReference type="InterPro" id="IPR000160">
    <property type="entry name" value="GGDEF_dom"/>
</dbReference>
<dbReference type="InterPro" id="IPR029787">
    <property type="entry name" value="Nucleotide_cyclase"/>
</dbReference>
<dbReference type="NCBIfam" id="TIGR00254">
    <property type="entry name" value="GGDEF"/>
    <property type="match status" value="1"/>
</dbReference>
<name>A0ABV1H5U2_9FIRM</name>
<keyword evidence="3" id="KW-1185">Reference proteome</keyword>
<dbReference type="SMART" id="SM00267">
    <property type="entry name" value="GGDEF"/>
    <property type="match status" value="1"/>
</dbReference>
<dbReference type="EMBL" id="JBBMFS010000006">
    <property type="protein sequence ID" value="MEQ2555072.1"/>
    <property type="molecule type" value="Genomic_DNA"/>
</dbReference>
<evidence type="ECO:0000259" key="1">
    <source>
        <dbReference type="PROSITE" id="PS50887"/>
    </source>
</evidence>
<dbReference type="InterPro" id="IPR052163">
    <property type="entry name" value="DGC-Regulatory_Protein"/>
</dbReference>
<dbReference type="PROSITE" id="PS50887">
    <property type="entry name" value="GGDEF"/>
    <property type="match status" value="1"/>
</dbReference>
<keyword evidence="2" id="KW-0808">Transferase</keyword>
<reference evidence="2" key="1">
    <citation type="submission" date="2024-03" db="EMBL/GenBank/DDBJ databases">
        <title>Human intestinal bacterial collection.</title>
        <authorList>
            <person name="Pauvert C."/>
            <person name="Hitch T.C.A."/>
            <person name="Clavel T."/>
        </authorList>
    </citation>
    <scope>NUCLEOTIDE SEQUENCE [LARGE SCALE GENOMIC DNA]</scope>
    <source>
        <strain evidence="2">CLA-AA-H89B</strain>
    </source>
</reference>
<dbReference type="EC" id="2.7.7.65" evidence="2"/>
<evidence type="ECO:0000313" key="2">
    <source>
        <dbReference type="EMBL" id="MEQ2555072.1"/>
    </source>
</evidence>
<feature type="domain" description="GGDEF" evidence="1">
    <location>
        <begin position="287"/>
        <end position="420"/>
    </location>
</feature>
<dbReference type="Gene3D" id="3.30.70.270">
    <property type="match status" value="1"/>
</dbReference>
<gene>
    <name evidence="2" type="ORF">WMO37_08655</name>
</gene>
<keyword evidence="2" id="KW-0548">Nucleotidyltransferase</keyword>
<dbReference type="PANTHER" id="PTHR46663:SF4">
    <property type="entry name" value="DIGUANYLATE CYCLASE DGCT-RELATED"/>
    <property type="match status" value="1"/>
</dbReference>
<evidence type="ECO:0000313" key="3">
    <source>
        <dbReference type="Proteomes" id="UP001546774"/>
    </source>
</evidence>
<dbReference type="PANTHER" id="PTHR46663">
    <property type="entry name" value="DIGUANYLATE CYCLASE DGCT-RELATED"/>
    <property type="match status" value="1"/>
</dbReference>
<dbReference type="GO" id="GO:0052621">
    <property type="term" value="F:diguanylate cyclase activity"/>
    <property type="evidence" value="ECO:0007669"/>
    <property type="project" value="UniProtKB-EC"/>
</dbReference>
<proteinExistence type="predicted"/>
<dbReference type="Pfam" id="PF00990">
    <property type="entry name" value="GGDEF"/>
    <property type="match status" value="1"/>
</dbReference>